<evidence type="ECO:0000313" key="2">
    <source>
        <dbReference type="EMBL" id="KIA95762.1"/>
    </source>
</evidence>
<organism evidence="2 3">
    <name type="scientific">Pedobacter kyungheensis</name>
    <dbReference type="NCBI Taxonomy" id="1069985"/>
    <lineage>
        <taxon>Bacteria</taxon>
        <taxon>Pseudomonadati</taxon>
        <taxon>Bacteroidota</taxon>
        <taxon>Sphingobacteriia</taxon>
        <taxon>Sphingobacteriales</taxon>
        <taxon>Sphingobacteriaceae</taxon>
        <taxon>Pedobacter</taxon>
    </lineage>
</organism>
<dbReference type="EMBL" id="JSYN01000004">
    <property type="protein sequence ID" value="KIA95762.1"/>
    <property type="molecule type" value="Genomic_DNA"/>
</dbReference>
<reference evidence="2 3" key="1">
    <citation type="submission" date="2014-10" db="EMBL/GenBank/DDBJ databases">
        <title>Pedobacter Kyungheensis.</title>
        <authorList>
            <person name="Anderson B.M."/>
            <person name="Newman J.D."/>
        </authorList>
    </citation>
    <scope>NUCLEOTIDE SEQUENCE [LARGE SCALE GENOMIC DNA]</scope>
    <source>
        <strain evidence="2 3">KACC 16221</strain>
    </source>
</reference>
<evidence type="ECO:0008006" key="4">
    <source>
        <dbReference type="Google" id="ProtNLM"/>
    </source>
</evidence>
<sequence>MKKLFLLLLLSAPAFYAKSQTLVLAKDAAQYVGKSVTICDSVYSTKALDKITLINLGGAYPKELLTIVINKEDQAKFPSEPSSMFMGNKVCVTGTITEFKGKKQIVVTEPKQIVVK</sequence>
<feature type="chain" id="PRO_5002132014" description="DNA-binding protein" evidence="1">
    <location>
        <begin position="20"/>
        <end position="116"/>
    </location>
</feature>
<protein>
    <recommendedName>
        <fullName evidence="4">DNA-binding protein</fullName>
    </recommendedName>
</protein>
<keyword evidence="1" id="KW-0732">Signal</keyword>
<comment type="caution">
    <text evidence="2">The sequence shown here is derived from an EMBL/GenBank/DDBJ whole genome shotgun (WGS) entry which is preliminary data.</text>
</comment>
<keyword evidence="3" id="KW-1185">Reference proteome</keyword>
<dbReference type="OrthoDB" id="1524522at2"/>
<dbReference type="Proteomes" id="UP000031246">
    <property type="component" value="Unassembled WGS sequence"/>
</dbReference>
<gene>
    <name evidence="2" type="ORF">OC25_04185</name>
</gene>
<name>A0A0C1FS70_9SPHI</name>
<evidence type="ECO:0000256" key="1">
    <source>
        <dbReference type="SAM" id="SignalP"/>
    </source>
</evidence>
<accession>A0A0C1FS70</accession>
<feature type="signal peptide" evidence="1">
    <location>
        <begin position="1"/>
        <end position="19"/>
    </location>
</feature>
<proteinExistence type="predicted"/>
<dbReference type="AlphaFoldDB" id="A0A0C1FS70"/>
<evidence type="ECO:0000313" key="3">
    <source>
        <dbReference type="Proteomes" id="UP000031246"/>
    </source>
</evidence>
<dbReference type="RefSeq" id="WP_039472119.1">
    <property type="nucleotide sequence ID" value="NZ_JSYN01000004.1"/>
</dbReference>